<gene>
    <name evidence="1" type="ORF">GCWU0000282_001224</name>
</gene>
<evidence type="ECO:0000313" key="1">
    <source>
        <dbReference type="EMBL" id="ESL03512.1"/>
    </source>
</evidence>
<proteinExistence type="predicted"/>
<comment type="caution">
    <text evidence="1">The sequence shown here is derived from an EMBL/GenBank/DDBJ whole genome shotgun (WGS) entry which is preliminary data.</text>
</comment>
<dbReference type="Proteomes" id="UP000018227">
    <property type="component" value="Unassembled WGS sequence"/>
</dbReference>
<accession>V2Y5Y5</accession>
<name>V2Y5Y5_9FIRM</name>
<dbReference type="eggNOG" id="ENOG5033DSC">
    <property type="taxonomic scope" value="Bacteria"/>
</dbReference>
<dbReference type="STRING" id="592026.GCWU0000282_001224"/>
<dbReference type="AlphaFoldDB" id="V2Y5Y5"/>
<reference evidence="1 2" key="1">
    <citation type="submission" date="2013-06" db="EMBL/GenBank/DDBJ databases">
        <authorList>
            <person name="Weinstock G."/>
            <person name="Sodergren E."/>
            <person name="Clifton S."/>
            <person name="Fulton L."/>
            <person name="Fulton B."/>
            <person name="Courtney L."/>
            <person name="Fronick C."/>
            <person name="Harrison M."/>
            <person name="Strong C."/>
            <person name="Farmer C."/>
            <person name="Delahaunty K."/>
            <person name="Markovic C."/>
            <person name="Hall O."/>
            <person name="Minx P."/>
            <person name="Tomlinson C."/>
            <person name="Mitreva M."/>
            <person name="Nelson J."/>
            <person name="Hou S."/>
            <person name="Wollam A."/>
            <person name="Pepin K.H."/>
            <person name="Johnson M."/>
            <person name="Bhonagiri V."/>
            <person name="Nash W.E."/>
            <person name="Warren W."/>
            <person name="Chinwalla A."/>
            <person name="Mardis E.R."/>
            <person name="Wilson R.K."/>
        </authorList>
    </citation>
    <scope>NUCLEOTIDE SEQUENCE [LARGE SCALE GENOMIC DNA]</scope>
    <source>
        <strain evidence="1 2">ATCC 51271</strain>
    </source>
</reference>
<dbReference type="RefSeq" id="WP_023354104.1">
    <property type="nucleotide sequence ID" value="NZ_KI535367.1"/>
</dbReference>
<sequence length="236" mass="27566">MNSFKISDEKTIEQNENIIYEVEDENYTSEVKRIVSSKLEGDKGHIYIIVTNTYNMSFVSKSEPEIIEIKGIDFKTENITLYQVDSFYEMKELLQCKEIIFCEDEQDSYAAVGFGNYIVFGMAYCNYGIEPIFNLDRESGLCYIATGKNLILFDFNNEKILFNEKLSTVILDVINIRNDVYVLCDLELICYSEKKEKWSTAFREMVTNYELLENERLWLDCDGRQLIINLQDGTVE</sequence>
<organism evidence="1 2">
    <name type="scientific">Catonella morbi ATCC 51271</name>
    <dbReference type="NCBI Taxonomy" id="592026"/>
    <lineage>
        <taxon>Bacteria</taxon>
        <taxon>Bacillati</taxon>
        <taxon>Bacillota</taxon>
        <taxon>Clostridia</taxon>
        <taxon>Lachnospirales</taxon>
        <taxon>Lachnospiraceae</taxon>
        <taxon>Catonella</taxon>
    </lineage>
</organism>
<dbReference type="OrthoDB" id="2055275at2"/>
<protein>
    <submittedName>
        <fullName evidence="1">Uncharacterized protein</fullName>
    </submittedName>
</protein>
<dbReference type="HOGENOM" id="CLU_1173756_0_0_9"/>
<evidence type="ECO:0000313" key="2">
    <source>
        <dbReference type="Proteomes" id="UP000018227"/>
    </source>
</evidence>
<dbReference type="EMBL" id="ACIL03000009">
    <property type="protein sequence ID" value="ESL03512.1"/>
    <property type="molecule type" value="Genomic_DNA"/>
</dbReference>
<keyword evidence="2" id="KW-1185">Reference proteome</keyword>